<evidence type="ECO:0000313" key="10">
    <source>
        <dbReference type="EMBL" id="MBC2770735.1"/>
    </source>
</evidence>
<reference evidence="10 11" key="1">
    <citation type="submission" date="2020-08" db="EMBL/GenBank/DDBJ databases">
        <title>Paraeoetvoesia sp. YC-7-48 draft genome sequence.</title>
        <authorList>
            <person name="Yao L."/>
        </authorList>
    </citation>
    <scope>NUCLEOTIDE SEQUENCE [LARGE SCALE GENOMIC DNA]</scope>
    <source>
        <strain evidence="11">YC-7-48</strain>
    </source>
</reference>
<proteinExistence type="inferred from homology"/>
<dbReference type="Pfam" id="PF13378">
    <property type="entry name" value="MR_MLE_C"/>
    <property type="match status" value="1"/>
</dbReference>
<dbReference type="GO" id="GO:0016854">
    <property type="term" value="F:racemase and epimerase activity"/>
    <property type="evidence" value="ECO:0007669"/>
    <property type="project" value="UniProtKB-ARBA"/>
</dbReference>
<dbReference type="Gene3D" id="3.20.20.120">
    <property type="entry name" value="Enolase-like C-terminal domain"/>
    <property type="match status" value="1"/>
</dbReference>
<evidence type="ECO:0000256" key="6">
    <source>
        <dbReference type="ARBA" id="ARBA00023211"/>
    </source>
</evidence>
<dbReference type="AlphaFoldDB" id="A0A842HVB8"/>
<name>A0A842HVB8_9BURK</name>
<dbReference type="Pfam" id="PF02746">
    <property type="entry name" value="MR_MLE_N"/>
    <property type="match status" value="1"/>
</dbReference>
<keyword evidence="5" id="KW-0058">Aromatic hydrocarbons catabolism</keyword>
<dbReference type="GO" id="GO:0006518">
    <property type="term" value="P:peptide metabolic process"/>
    <property type="evidence" value="ECO:0007669"/>
    <property type="project" value="UniProtKB-ARBA"/>
</dbReference>
<dbReference type="PANTHER" id="PTHR48073">
    <property type="entry name" value="O-SUCCINYLBENZOATE SYNTHASE-RELATED"/>
    <property type="match status" value="1"/>
</dbReference>
<dbReference type="InterPro" id="IPR018110">
    <property type="entry name" value="Mandel_Rmase/mucon_lact_enz_CS"/>
</dbReference>
<protein>
    <submittedName>
        <fullName evidence="10">Muconate cycloisomerase</fullName>
    </submittedName>
</protein>
<dbReference type="SFLD" id="SFLDG01258">
    <property type="entry name" value="(chloro)muconate_cycloisomeras"/>
    <property type="match status" value="1"/>
</dbReference>
<organism evidence="10 11">
    <name type="scientific">Pusillimonas minor</name>
    <dbReference type="NCBI Taxonomy" id="2697024"/>
    <lineage>
        <taxon>Bacteria</taxon>
        <taxon>Pseudomonadati</taxon>
        <taxon>Pseudomonadota</taxon>
        <taxon>Betaproteobacteria</taxon>
        <taxon>Burkholderiales</taxon>
        <taxon>Alcaligenaceae</taxon>
        <taxon>Pusillimonas</taxon>
    </lineage>
</organism>
<evidence type="ECO:0000256" key="8">
    <source>
        <dbReference type="PIRSR" id="PIRSR613370-1"/>
    </source>
</evidence>
<comment type="similarity">
    <text evidence="3">Belongs to the mandelate racemase/muconate lactonizing enzyme family.</text>
</comment>
<dbReference type="InterPro" id="IPR036849">
    <property type="entry name" value="Enolase-like_C_sf"/>
</dbReference>
<dbReference type="Gene3D" id="3.30.390.10">
    <property type="entry name" value="Enolase-like, N-terminal domain"/>
    <property type="match status" value="1"/>
</dbReference>
<dbReference type="SFLD" id="SFLDG00180">
    <property type="entry name" value="muconate_cycloisomerase"/>
    <property type="match status" value="1"/>
</dbReference>
<dbReference type="RefSeq" id="WP_185780404.1">
    <property type="nucleotide sequence ID" value="NZ_JACJUU010000011.1"/>
</dbReference>
<evidence type="ECO:0000313" key="11">
    <source>
        <dbReference type="Proteomes" id="UP000545386"/>
    </source>
</evidence>
<dbReference type="InterPro" id="IPR029065">
    <property type="entry name" value="Enolase_C-like"/>
</dbReference>
<dbReference type="UniPathway" id="UPA00083"/>
<dbReference type="InterPro" id="IPR013341">
    <property type="entry name" value="Mandelate_racemase_N_dom"/>
</dbReference>
<evidence type="ECO:0000256" key="4">
    <source>
        <dbReference type="ARBA" id="ARBA00022723"/>
    </source>
</evidence>
<evidence type="ECO:0000259" key="9">
    <source>
        <dbReference type="SMART" id="SM00922"/>
    </source>
</evidence>
<feature type="domain" description="Mandelate racemase/muconate lactonizing enzyme C-terminal" evidence="9">
    <location>
        <begin position="147"/>
        <end position="244"/>
    </location>
</feature>
<dbReference type="EMBL" id="JACJUU010000011">
    <property type="protein sequence ID" value="MBC2770735.1"/>
    <property type="molecule type" value="Genomic_DNA"/>
</dbReference>
<dbReference type="SUPFAM" id="SSF51604">
    <property type="entry name" value="Enolase C-terminal domain-like"/>
    <property type="match status" value="1"/>
</dbReference>
<dbReference type="NCBIfam" id="TIGR02534">
    <property type="entry name" value="mucon_cyclo"/>
    <property type="match status" value="1"/>
</dbReference>
<dbReference type="GO" id="GO:0018850">
    <property type="term" value="F:chloromuconate cycloisomerase activity"/>
    <property type="evidence" value="ECO:0007669"/>
    <property type="project" value="InterPro"/>
</dbReference>
<dbReference type="Proteomes" id="UP000545386">
    <property type="component" value="Unassembled WGS sequence"/>
</dbReference>
<dbReference type="PROSITE" id="PS00908">
    <property type="entry name" value="MR_MLE_1"/>
    <property type="match status" value="1"/>
</dbReference>
<dbReference type="PANTHER" id="PTHR48073:SF2">
    <property type="entry name" value="O-SUCCINYLBENZOATE SYNTHASE"/>
    <property type="match status" value="1"/>
</dbReference>
<dbReference type="SUPFAM" id="SSF54826">
    <property type="entry name" value="Enolase N-terminal domain-like"/>
    <property type="match status" value="1"/>
</dbReference>
<keyword evidence="7 10" id="KW-0413">Isomerase</keyword>
<gene>
    <name evidence="10" type="ORF">GTU67_12535</name>
</gene>
<feature type="active site" description="Proton acceptor" evidence="8">
    <location>
        <position position="168"/>
    </location>
</feature>
<dbReference type="SMART" id="SM00922">
    <property type="entry name" value="MR_MLE"/>
    <property type="match status" value="1"/>
</dbReference>
<evidence type="ECO:0000256" key="2">
    <source>
        <dbReference type="ARBA" id="ARBA00005211"/>
    </source>
</evidence>
<evidence type="ECO:0000256" key="3">
    <source>
        <dbReference type="ARBA" id="ARBA00008031"/>
    </source>
</evidence>
<keyword evidence="4" id="KW-0479">Metal-binding</keyword>
<dbReference type="InterPro" id="IPR013370">
    <property type="entry name" value="Chloromuconate_cycloisomerase"/>
</dbReference>
<dbReference type="GO" id="GO:0030145">
    <property type="term" value="F:manganese ion binding"/>
    <property type="evidence" value="ECO:0007669"/>
    <property type="project" value="InterPro"/>
</dbReference>
<dbReference type="PROSITE" id="PS00909">
    <property type="entry name" value="MR_MLE_2"/>
    <property type="match status" value="1"/>
</dbReference>
<dbReference type="GO" id="GO:0018849">
    <property type="term" value="F:muconate cycloisomerase activity"/>
    <property type="evidence" value="ECO:0007669"/>
    <property type="project" value="InterPro"/>
</dbReference>
<evidence type="ECO:0000256" key="1">
    <source>
        <dbReference type="ARBA" id="ARBA00001936"/>
    </source>
</evidence>
<dbReference type="GO" id="GO:0009063">
    <property type="term" value="P:amino acid catabolic process"/>
    <property type="evidence" value="ECO:0007669"/>
    <property type="project" value="InterPro"/>
</dbReference>
<comment type="pathway">
    <text evidence="2">Aromatic compound metabolism.</text>
</comment>
<comment type="caution">
    <text evidence="10">The sequence shown here is derived from an EMBL/GenBank/DDBJ whole genome shotgun (WGS) entry which is preliminary data.</text>
</comment>
<evidence type="ECO:0000256" key="5">
    <source>
        <dbReference type="ARBA" id="ARBA00022797"/>
    </source>
</evidence>
<dbReference type="CDD" id="cd03318">
    <property type="entry name" value="MLE"/>
    <property type="match status" value="1"/>
</dbReference>
<dbReference type="InterPro" id="IPR029017">
    <property type="entry name" value="Enolase-like_N"/>
</dbReference>
<accession>A0A842HVB8</accession>
<feature type="active site" description="Proton donor" evidence="8">
    <location>
        <position position="326"/>
    </location>
</feature>
<dbReference type="SFLD" id="SFLDF00009">
    <property type="entry name" value="o-succinylbenzoate_synthase"/>
    <property type="match status" value="1"/>
</dbReference>
<keyword evidence="6" id="KW-0464">Manganese</keyword>
<dbReference type="SFLD" id="SFLDS00001">
    <property type="entry name" value="Enolase"/>
    <property type="match status" value="1"/>
</dbReference>
<evidence type="ECO:0000256" key="7">
    <source>
        <dbReference type="ARBA" id="ARBA00023235"/>
    </source>
</evidence>
<dbReference type="InterPro" id="IPR013342">
    <property type="entry name" value="Mandelate_racemase_C"/>
</dbReference>
<keyword evidence="11" id="KW-1185">Reference proteome</keyword>
<sequence length="373" mass="40501">MTSIIIDINCLIVDIPTIRPHKMSVATMGSQSMVIVRVKSSDDVEGIGEATTIAGLNYGGESPESIKTNIETYFRPLLVGQPANQIAALRRLIAKNIKDNHFARSAVETALYDARAKRLGVSVADLFGGRIHDAISVAWTLASGETAVDVAEAQKMLDLRRHNIFKLKIGRRAPEEDLRYIESIRKAVGDDISLRVDLNQGWSETQAVRYLQPLADLGVALVEQPIHFKNLDGMARLTALGRVPIMADESLRGPQDGFALASKHCANVFAIKIEQAGGLQPARDLMAIAEAADISLYGGTMLEGSVSTVAAAHLFSTMPHLEWGTEMFGPLLLTDDILTEPLDYSDFTLKLPAGPGLGVTLDDDKLAFYARNH</sequence>
<comment type="cofactor">
    <cofactor evidence="1">
        <name>Mn(2+)</name>
        <dbReference type="ChEBI" id="CHEBI:29035"/>
    </cofactor>
</comment>